<keyword evidence="3" id="KW-0472">Membrane</keyword>
<evidence type="ECO:0000256" key="3">
    <source>
        <dbReference type="SAM" id="Phobius"/>
    </source>
</evidence>
<dbReference type="SUPFAM" id="SSF54523">
    <property type="entry name" value="Pili subunits"/>
    <property type="match status" value="1"/>
</dbReference>
<protein>
    <submittedName>
        <fullName evidence="4">Fimbrial protein</fullName>
    </submittedName>
</protein>
<name>A0ABN7YEU3_9BURK</name>
<comment type="similarity">
    <text evidence="1">Belongs to the N-Me-Phe pilin family.</text>
</comment>
<feature type="transmembrane region" description="Helical" evidence="3">
    <location>
        <begin position="20"/>
        <end position="40"/>
    </location>
</feature>
<keyword evidence="5" id="KW-1185">Reference proteome</keyword>
<accession>A0ABN7YEU3</accession>
<dbReference type="Pfam" id="PF07963">
    <property type="entry name" value="N_methyl"/>
    <property type="match status" value="1"/>
</dbReference>
<dbReference type="Pfam" id="PF00114">
    <property type="entry name" value="Pilin"/>
    <property type="match status" value="1"/>
</dbReference>
<dbReference type="Proteomes" id="UP000706525">
    <property type="component" value="Unassembled WGS sequence"/>
</dbReference>
<sequence>MYFSRTTRSAQTLQKRSKGFTMIELMVVVAIIGILAAIAVPQYQDYTARTQMTRAVGELSAYKTGVEDHLLRGVTTIVNSDLGYVQSNITIEYKPAGTTLWTYDSTAKTGKLAVTMGQNASTAVSGTVVTLSRDATGTWTCAIVGAKTGGWKDSYKPAICA</sequence>
<evidence type="ECO:0000256" key="2">
    <source>
        <dbReference type="ARBA" id="ARBA00022481"/>
    </source>
</evidence>
<keyword evidence="3" id="KW-1133">Transmembrane helix</keyword>
<organism evidence="4 5">
    <name type="scientific">Cupriavidus pampae</name>
    <dbReference type="NCBI Taxonomy" id="659251"/>
    <lineage>
        <taxon>Bacteria</taxon>
        <taxon>Pseudomonadati</taxon>
        <taxon>Pseudomonadota</taxon>
        <taxon>Betaproteobacteria</taxon>
        <taxon>Burkholderiales</taxon>
        <taxon>Burkholderiaceae</taxon>
        <taxon>Cupriavidus</taxon>
    </lineage>
</organism>
<dbReference type="EMBL" id="CAJZAG010000004">
    <property type="protein sequence ID" value="CAG9171453.1"/>
    <property type="molecule type" value="Genomic_DNA"/>
</dbReference>
<dbReference type="InterPro" id="IPR012902">
    <property type="entry name" value="N_methyl_site"/>
</dbReference>
<dbReference type="NCBIfam" id="TIGR02532">
    <property type="entry name" value="IV_pilin_GFxxxE"/>
    <property type="match status" value="1"/>
</dbReference>
<keyword evidence="2" id="KW-0488">Methylation</keyword>
<evidence type="ECO:0000313" key="4">
    <source>
        <dbReference type="EMBL" id="CAG9171453.1"/>
    </source>
</evidence>
<gene>
    <name evidence="4" type="primary">pilA_2</name>
    <name evidence="4" type="ORF">LMG32289_02370</name>
</gene>
<dbReference type="Gene3D" id="3.30.700.10">
    <property type="entry name" value="Glycoprotein, Type 4 Pilin"/>
    <property type="match status" value="1"/>
</dbReference>
<proteinExistence type="inferred from homology"/>
<dbReference type="PANTHER" id="PTHR30093">
    <property type="entry name" value="GENERAL SECRETION PATHWAY PROTEIN G"/>
    <property type="match status" value="1"/>
</dbReference>
<evidence type="ECO:0000313" key="5">
    <source>
        <dbReference type="Proteomes" id="UP000706525"/>
    </source>
</evidence>
<comment type="caution">
    <text evidence="4">The sequence shown here is derived from an EMBL/GenBank/DDBJ whole genome shotgun (WGS) entry which is preliminary data.</text>
</comment>
<evidence type="ECO:0000256" key="1">
    <source>
        <dbReference type="ARBA" id="ARBA00005233"/>
    </source>
</evidence>
<dbReference type="RefSeq" id="WP_290370881.1">
    <property type="nucleotide sequence ID" value="NZ_CAJZAG010000004.1"/>
</dbReference>
<dbReference type="PANTHER" id="PTHR30093:SF34">
    <property type="entry name" value="PREPILIN PEPTIDASE-DEPENDENT PROTEIN D"/>
    <property type="match status" value="1"/>
</dbReference>
<dbReference type="InterPro" id="IPR001082">
    <property type="entry name" value="Pilin"/>
</dbReference>
<keyword evidence="3" id="KW-0812">Transmembrane</keyword>
<reference evidence="4 5" key="1">
    <citation type="submission" date="2021-08" db="EMBL/GenBank/DDBJ databases">
        <authorList>
            <person name="Peeters C."/>
        </authorList>
    </citation>
    <scope>NUCLEOTIDE SEQUENCE [LARGE SCALE GENOMIC DNA]</scope>
    <source>
        <strain evidence="4 5">LMG 32289</strain>
    </source>
</reference>
<dbReference type="InterPro" id="IPR045584">
    <property type="entry name" value="Pilin-like"/>
</dbReference>